<dbReference type="AlphaFoldDB" id="A0A1G1V154"/>
<protein>
    <submittedName>
        <fullName evidence="1">Uncharacterized protein</fullName>
    </submittedName>
</protein>
<reference evidence="1 2" key="1">
    <citation type="journal article" date="2016" name="Nat. Commun.">
        <title>Thousands of microbial genomes shed light on interconnected biogeochemical processes in an aquifer system.</title>
        <authorList>
            <person name="Anantharaman K."/>
            <person name="Brown C.T."/>
            <person name="Hug L.A."/>
            <person name="Sharon I."/>
            <person name="Castelle C.J."/>
            <person name="Probst A.J."/>
            <person name="Thomas B.C."/>
            <person name="Singh A."/>
            <person name="Wilkins M.J."/>
            <person name="Karaoz U."/>
            <person name="Brodie E.L."/>
            <person name="Williams K.H."/>
            <person name="Hubbard S.S."/>
            <person name="Banfield J.F."/>
        </authorList>
    </citation>
    <scope>NUCLEOTIDE SEQUENCE [LARGE SCALE GENOMIC DNA]</scope>
</reference>
<name>A0A1G1V154_9BACT</name>
<accession>A0A1G1V154</accession>
<evidence type="ECO:0000313" key="2">
    <source>
        <dbReference type="Proteomes" id="UP000177967"/>
    </source>
</evidence>
<comment type="caution">
    <text evidence="1">The sequence shown here is derived from an EMBL/GenBank/DDBJ whole genome shotgun (WGS) entry which is preliminary data.</text>
</comment>
<proteinExistence type="predicted"/>
<sequence>MEAGKVADKLKEIFKLLSLNRQLESFVKDDFVSFEPIETLIQDLSQRDAVVSLNHIGFCYKTDSQTQERQTLTNSVPDSN</sequence>
<evidence type="ECO:0000313" key="1">
    <source>
        <dbReference type="EMBL" id="OGY09051.1"/>
    </source>
</evidence>
<gene>
    <name evidence="1" type="ORF">A2782_01010</name>
</gene>
<dbReference type="Proteomes" id="UP000177967">
    <property type="component" value="Unassembled WGS sequence"/>
</dbReference>
<dbReference type="EMBL" id="MHBW01000017">
    <property type="protein sequence ID" value="OGY09051.1"/>
    <property type="molecule type" value="Genomic_DNA"/>
</dbReference>
<dbReference type="STRING" id="1797513.A2782_01010"/>
<organism evidence="1 2">
    <name type="scientific">Candidatus Blackburnbacteria bacterium RIFCSPHIGHO2_01_FULL_43_15b</name>
    <dbReference type="NCBI Taxonomy" id="1797513"/>
    <lineage>
        <taxon>Bacteria</taxon>
        <taxon>Candidatus Blackburniibacteriota</taxon>
    </lineage>
</organism>